<comment type="caution">
    <text evidence="2">The sequence shown here is derived from an EMBL/GenBank/DDBJ whole genome shotgun (WGS) entry which is preliminary data.</text>
</comment>
<reference evidence="2 3" key="1">
    <citation type="submission" date="2017-01" db="EMBL/GenBank/DDBJ databases">
        <title>Genome sequence of Rhodoferax antarcticus ANT.BR, a psychrophilic purple nonsulfur bacterium from an Antarctic microbial mat.</title>
        <authorList>
            <person name="Baker J."/>
            <person name="Riester C."/>
            <person name="Skinner B."/>
            <person name="Newell A."/>
            <person name="Swingley W."/>
            <person name="Madigan M."/>
            <person name="Jung D."/>
            <person name="Asao M."/>
            <person name="Chen M."/>
            <person name="Loughlin P."/>
            <person name="Pan H."/>
            <person name="Lin S."/>
            <person name="Li N."/>
            <person name="Shaw J."/>
            <person name="Prado M."/>
            <person name="Sherman C."/>
            <person name="Li X."/>
            <person name="Tang J."/>
            <person name="Blankenship R."/>
            <person name="Zhao T."/>
            <person name="Touchman J."/>
            <person name="Sattley M."/>
        </authorList>
    </citation>
    <scope>NUCLEOTIDE SEQUENCE [LARGE SCALE GENOMIC DNA]</scope>
    <source>
        <strain evidence="2 3">ANT.BR</strain>
    </source>
</reference>
<accession>A0A1Q8YCE2</accession>
<evidence type="ECO:0000256" key="1">
    <source>
        <dbReference type="SAM" id="Phobius"/>
    </source>
</evidence>
<organism evidence="2 3">
    <name type="scientific">Rhodoferax antarcticus ANT.BR</name>
    <dbReference type="NCBI Taxonomy" id="1111071"/>
    <lineage>
        <taxon>Bacteria</taxon>
        <taxon>Pseudomonadati</taxon>
        <taxon>Pseudomonadota</taxon>
        <taxon>Betaproteobacteria</taxon>
        <taxon>Burkholderiales</taxon>
        <taxon>Comamonadaceae</taxon>
        <taxon>Rhodoferax</taxon>
    </lineage>
</organism>
<gene>
    <name evidence="2" type="ORF">BLL52_3227</name>
</gene>
<dbReference type="AlphaFoldDB" id="A0A1Q8YCE2"/>
<name>A0A1Q8YCE2_9BURK</name>
<protein>
    <submittedName>
        <fullName evidence="2">Uncharacterized protein</fullName>
    </submittedName>
</protein>
<keyword evidence="1" id="KW-0472">Membrane</keyword>
<dbReference type="Proteomes" id="UP000185911">
    <property type="component" value="Unassembled WGS sequence"/>
</dbReference>
<proteinExistence type="predicted"/>
<feature type="transmembrane region" description="Helical" evidence="1">
    <location>
        <begin position="21"/>
        <end position="41"/>
    </location>
</feature>
<dbReference type="EMBL" id="MSYM01000016">
    <property type="protein sequence ID" value="OLP05559.1"/>
    <property type="molecule type" value="Genomic_DNA"/>
</dbReference>
<keyword evidence="1" id="KW-0812">Transmembrane</keyword>
<evidence type="ECO:0000313" key="3">
    <source>
        <dbReference type="Proteomes" id="UP000185911"/>
    </source>
</evidence>
<keyword evidence="3" id="KW-1185">Reference proteome</keyword>
<keyword evidence="1" id="KW-1133">Transmembrane helix</keyword>
<evidence type="ECO:0000313" key="2">
    <source>
        <dbReference type="EMBL" id="OLP05559.1"/>
    </source>
</evidence>
<sequence>MTLISYPLYDMKTRFLVAVRLPFLGGFHCIALDAVGSGVFISG</sequence>